<dbReference type="CDD" id="cd05819">
    <property type="entry name" value="NHL"/>
    <property type="match status" value="1"/>
</dbReference>
<dbReference type="InterPro" id="IPR001258">
    <property type="entry name" value="NHL_repeat"/>
</dbReference>
<dbReference type="Gene3D" id="2.120.10.30">
    <property type="entry name" value="TolB, C-terminal domain"/>
    <property type="match status" value="2"/>
</dbReference>
<proteinExistence type="predicted"/>
<feature type="compositionally biased region" description="Basic and acidic residues" evidence="3">
    <location>
        <begin position="239"/>
        <end position="304"/>
    </location>
</feature>
<dbReference type="InterPro" id="IPR011042">
    <property type="entry name" value="6-blade_b-propeller_TolB-like"/>
</dbReference>
<evidence type="ECO:0000256" key="1">
    <source>
        <dbReference type="ARBA" id="ARBA00022737"/>
    </source>
</evidence>
<gene>
    <name evidence="5" type="primary">TRIM3</name>
    <name evidence="5" type="ORF">BLAG_LOCUS6950</name>
</gene>
<keyword evidence="6" id="KW-1185">Reference proteome</keyword>
<dbReference type="InterPro" id="IPR050952">
    <property type="entry name" value="TRIM-NHL_E3_ligases"/>
</dbReference>
<sequence>MLQADNKIGKGNLGLLVQILRTLGKGKLAKEAELLEQQQRRETAVHQTAPMSEAYCTLLLRNYPTIHQELDATRVLDHLHRRGVLTREMRQEILAIPERHRRTRRLLDLILQMDDDAFTIFRSALGHAGYRHLVELLTGGQQQQQQLMPPMPMALAIYPPKFEHFWGCCTSGDLSATLSELLLTEEMRGLEGGDQLVVRTLVLEKDVRAWTDFFQTGDKKHPKKQVESKPSHNVQVDPQHPKEQVDPQPPKDEQVDPQPPKDEQVDQQPPKDEQVDPQPPKDEQVDQQPPKDEQVDQQPPKDEQVEQVTSQLDTSRQTEELQIGQKIGSGSIRSSNSGYDGRMPTTTGFTIDVEGKAVQSLPCSITVTPDSTVGLTGGDKPHIEMTSPQGKTTLIQTTPHTSPPLAAGKGQTSRVRRVWGAEWRPQESGTHTLGVCMGGKKDLGSLTVHVGSNNPVLRLGQKGSQQGQFAYPRDVAVRGDRLYVADTSNKRVQVFDLSGNFCSSFSTTENPESLAVQIDGTIHVVVNSWQGVKKFSPSGELLHKFPLDEYCTRPCGLAVQRDGRVVVTDQGKHSIFLFEADGTLVKQVGGKGQGTGQFREPRFPCVDKEDNIIVPDTMNHRVQVFDKNLNFKHKFGQKGEEPEGMFGPMGVSADSRGNIVLANIRGEKLQVFHPDGSWLSTISSDGDQANYPHGVAVTEDGHVFVADFEGNCIRKYRYM</sequence>
<dbReference type="PANTHER" id="PTHR24104">
    <property type="entry name" value="E3 UBIQUITIN-PROTEIN LIGASE NHLRC1-RELATED"/>
    <property type="match status" value="1"/>
</dbReference>
<dbReference type="FunFam" id="2.120.10.30:FF:000328">
    <property type="entry name" value="Uncharacterized protein"/>
    <property type="match status" value="1"/>
</dbReference>
<dbReference type="SUPFAM" id="SSF47986">
    <property type="entry name" value="DEATH domain"/>
    <property type="match status" value="1"/>
</dbReference>
<feature type="region of interest" description="Disordered" evidence="3">
    <location>
        <begin position="217"/>
        <end position="342"/>
    </location>
</feature>
<name>A0A8J9YYM2_BRALA</name>
<dbReference type="Gene3D" id="1.10.533.10">
    <property type="entry name" value="Death Domain, Fas"/>
    <property type="match status" value="1"/>
</dbReference>
<dbReference type="PROSITE" id="PS50209">
    <property type="entry name" value="CARD"/>
    <property type="match status" value="1"/>
</dbReference>
<dbReference type="InterPro" id="IPR001315">
    <property type="entry name" value="CARD"/>
</dbReference>
<dbReference type="SUPFAM" id="SSF101898">
    <property type="entry name" value="NHL repeat"/>
    <property type="match status" value="1"/>
</dbReference>
<dbReference type="GO" id="GO:0043161">
    <property type="term" value="P:proteasome-mediated ubiquitin-dependent protein catabolic process"/>
    <property type="evidence" value="ECO:0007669"/>
    <property type="project" value="TreeGrafter"/>
</dbReference>
<keyword evidence="1" id="KW-0677">Repeat</keyword>
<feature type="repeat" description="NHL" evidence="2">
    <location>
        <begin position="456"/>
        <end position="498"/>
    </location>
</feature>
<dbReference type="GO" id="GO:0000209">
    <property type="term" value="P:protein polyubiquitination"/>
    <property type="evidence" value="ECO:0007669"/>
    <property type="project" value="TreeGrafter"/>
</dbReference>
<feature type="repeat" description="NHL" evidence="2">
    <location>
        <begin position="585"/>
        <end position="628"/>
    </location>
</feature>
<feature type="compositionally biased region" description="Polar residues" evidence="3">
    <location>
        <begin position="306"/>
        <end position="315"/>
    </location>
</feature>
<dbReference type="PANTHER" id="PTHR24104:SF57">
    <property type="entry name" value="BEE-MILK PROTEIN"/>
    <property type="match status" value="1"/>
</dbReference>
<organism evidence="5 6">
    <name type="scientific">Branchiostoma lanceolatum</name>
    <name type="common">Common lancelet</name>
    <name type="synonym">Amphioxus lanceolatum</name>
    <dbReference type="NCBI Taxonomy" id="7740"/>
    <lineage>
        <taxon>Eukaryota</taxon>
        <taxon>Metazoa</taxon>
        <taxon>Chordata</taxon>
        <taxon>Cephalochordata</taxon>
        <taxon>Leptocardii</taxon>
        <taxon>Amphioxiformes</taxon>
        <taxon>Branchiostomatidae</taxon>
        <taxon>Branchiostoma</taxon>
    </lineage>
</organism>
<dbReference type="OrthoDB" id="252722at2759"/>
<evidence type="ECO:0000313" key="6">
    <source>
        <dbReference type="Proteomes" id="UP000838412"/>
    </source>
</evidence>
<dbReference type="SUPFAM" id="SSF75011">
    <property type="entry name" value="3-carboxy-cis,cis-mucoante lactonizing enzyme"/>
    <property type="match status" value="1"/>
</dbReference>
<evidence type="ECO:0000256" key="2">
    <source>
        <dbReference type="PROSITE-ProRule" id="PRU00504"/>
    </source>
</evidence>
<dbReference type="EMBL" id="OV696698">
    <property type="protein sequence ID" value="CAH1244267.1"/>
    <property type="molecule type" value="Genomic_DNA"/>
</dbReference>
<dbReference type="SMART" id="SM00114">
    <property type="entry name" value="CARD"/>
    <property type="match status" value="1"/>
</dbReference>
<accession>A0A8J9YYM2</accession>
<dbReference type="Pfam" id="PF01436">
    <property type="entry name" value="NHL"/>
    <property type="match status" value="2"/>
</dbReference>
<dbReference type="FunFam" id="2.120.10.30:FF:000095">
    <property type="entry name" value="Uncharacterized protein"/>
    <property type="match status" value="1"/>
</dbReference>
<protein>
    <submittedName>
        <fullName evidence="5">TRIM3 protein</fullName>
    </submittedName>
</protein>
<dbReference type="GO" id="GO:0061630">
    <property type="term" value="F:ubiquitin protein ligase activity"/>
    <property type="evidence" value="ECO:0007669"/>
    <property type="project" value="TreeGrafter"/>
</dbReference>
<evidence type="ECO:0000256" key="3">
    <source>
        <dbReference type="SAM" id="MobiDB-lite"/>
    </source>
</evidence>
<evidence type="ECO:0000313" key="5">
    <source>
        <dbReference type="EMBL" id="CAH1244267.1"/>
    </source>
</evidence>
<dbReference type="CDD" id="cd01671">
    <property type="entry name" value="CARD"/>
    <property type="match status" value="1"/>
</dbReference>
<evidence type="ECO:0000259" key="4">
    <source>
        <dbReference type="PROSITE" id="PS50209"/>
    </source>
</evidence>
<dbReference type="Proteomes" id="UP000838412">
    <property type="component" value="Chromosome 13"/>
</dbReference>
<feature type="domain" description="CARD" evidence="4">
    <location>
        <begin position="51"/>
        <end position="140"/>
    </location>
</feature>
<dbReference type="Pfam" id="PF00619">
    <property type="entry name" value="CARD"/>
    <property type="match status" value="1"/>
</dbReference>
<feature type="compositionally biased region" description="Low complexity" evidence="3">
    <location>
        <begin position="328"/>
        <end position="338"/>
    </location>
</feature>
<dbReference type="InterPro" id="IPR011029">
    <property type="entry name" value="DEATH-like_dom_sf"/>
</dbReference>
<reference evidence="5" key="1">
    <citation type="submission" date="2022-01" db="EMBL/GenBank/DDBJ databases">
        <authorList>
            <person name="Braso-Vives M."/>
        </authorList>
    </citation>
    <scope>NUCLEOTIDE SEQUENCE</scope>
</reference>
<dbReference type="GO" id="GO:0042981">
    <property type="term" value="P:regulation of apoptotic process"/>
    <property type="evidence" value="ECO:0007669"/>
    <property type="project" value="InterPro"/>
</dbReference>
<dbReference type="PROSITE" id="PS51125">
    <property type="entry name" value="NHL"/>
    <property type="match status" value="4"/>
</dbReference>
<feature type="repeat" description="NHL" evidence="2">
    <location>
        <begin position="552"/>
        <end position="581"/>
    </location>
</feature>
<feature type="repeat" description="NHL" evidence="2">
    <location>
        <begin position="679"/>
        <end position="719"/>
    </location>
</feature>
<dbReference type="AlphaFoldDB" id="A0A8J9YYM2"/>